<evidence type="ECO:0000313" key="3">
    <source>
        <dbReference type="Proteomes" id="UP000310200"/>
    </source>
</evidence>
<feature type="compositionally biased region" description="Polar residues" evidence="1">
    <location>
        <begin position="144"/>
        <end position="161"/>
    </location>
</feature>
<proteinExistence type="predicted"/>
<accession>A0A4S2KLP1</accession>
<dbReference type="EMBL" id="QBLH01002290">
    <property type="protein sequence ID" value="TGZ48919.1"/>
    <property type="molecule type" value="Genomic_DNA"/>
</dbReference>
<sequence length="264" mass="30003">MNKRMRKVMQERTHPKSCGEIRLFVCSTDDYGSDRCHHLAEPFARFRRLELRKSANLVGAFEILKNLRLFLIDRETIIDFARLSVIVDLGESLERLTTRRRRHVVRRYGPAPITIARTPRSHNGAIVSENAPGNARGRGLHVGSVSSRTSNTHQRTGTAARSSSSTPKSVADVRKTSSRAARRTTWWSRETPVRGEANVNIYQFRIPCAFLYVLRARGYVGGWMRVRVRACNFRCDTRYAICTTTSILRMSATSWSSTSLRQSG</sequence>
<dbReference type="Proteomes" id="UP000310200">
    <property type="component" value="Unassembled WGS sequence"/>
</dbReference>
<keyword evidence="3" id="KW-1185">Reference proteome</keyword>
<dbReference type="AlphaFoldDB" id="A0A4S2KLP1"/>
<evidence type="ECO:0000313" key="2">
    <source>
        <dbReference type="EMBL" id="TGZ48919.1"/>
    </source>
</evidence>
<name>A0A4S2KLP1_9HYME</name>
<comment type="caution">
    <text evidence="2">The sequence shown here is derived from an EMBL/GenBank/DDBJ whole genome shotgun (WGS) entry which is preliminary data.</text>
</comment>
<protein>
    <submittedName>
        <fullName evidence="2">Uncharacterized protein</fullName>
    </submittedName>
</protein>
<feature type="region of interest" description="Disordered" evidence="1">
    <location>
        <begin position="129"/>
        <end position="183"/>
    </location>
</feature>
<reference evidence="2 3" key="1">
    <citation type="journal article" date="2019" name="Philos. Trans. R. Soc. Lond., B, Biol. Sci.">
        <title>Ant behaviour and brain gene expression of defending hosts depend on the ecological success of the intruding social parasite.</title>
        <authorList>
            <person name="Kaur R."/>
            <person name="Stoldt M."/>
            <person name="Jongepier E."/>
            <person name="Feldmeyer B."/>
            <person name="Menzel F."/>
            <person name="Bornberg-Bauer E."/>
            <person name="Foitzik S."/>
        </authorList>
    </citation>
    <scope>NUCLEOTIDE SEQUENCE [LARGE SCALE GENOMIC DNA]</scope>
    <source>
        <tissue evidence="2">Whole body</tissue>
    </source>
</reference>
<gene>
    <name evidence="2" type="ORF">DBV15_08055</name>
</gene>
<organism evidence="2 3">
    <name type="scientific">Temnothorax longispinosus</name>
    <dbReference type="NCBI Taxonomy" id="300112"/>
    <lineage>
        <taxon>Eukaryota</taxon>
        <taxon>Metazoa</taxon>
        <taxon>Ecdysozoa</taxon>
        <taxon>Arthropoda</taxon>
        <taxon>Hexapoda</taxon>
        <taxon>Insecta</taxon>
        <taxon>Pterygota</taxon>
        <taxon>Neoptera</taxon>
        <taxon>Endopterygota</taxon>
        <taxon>Hymenoptera</taxon>
        <taxon>Apocrita</taxon>
        <taxon>Aculeata</taxon>
        <taxon>Formicoidea</taxon>
        <taxon>Formicidae</taxon>
        <taxon>Myrmicinae</taxon>
        <taxon>Temnothorax</taxon>
    </lineage>
</organism>
<evidence type="ECO:0000256" key="1">
    <source>
        <dbReference type="SAM" id="MobiDB-lite"/>
    </source>
</evidence>